<dbReference type="EMBL" id="JAECZC010000044">
    <property type="protein sequence ID" value="MBH8564488.1"/>
    <property type="molecule type" value="Genomic_DNA"/>
</dbReference>
<dbReference type="InterPro" id="IPR020048">
    <property type="entry name" value="NADPH-dep_FMN_reduc_SsuE"/>
</dbReference>
<sequence length="188" mass="20244">MANILAIAGSPSHPSRTYGILQYTAKLLEAEDLHIDIISARDLPAEDLVFGRYDSPALEQPKALLAKADGVIISTPIYKAAYTGVLKAFLDLLPQKSLAGKVVLPIATGGTIAHLLAIEYSLKPVLSELGARHILSTVYAVDKQLERLADGSVQPDEEIDLRLKEVLKEFVKAVQSSATESKELALSN</sequence>
<dbReference type="GO" id="GO:0046306">
    <property type="term" value="P:alkanesulfonate catabolic process"/>
    <property type="evidence" value="ECO:0007669"/>
    <property type="project" value="InterPro"/>
</dbReference>
<organism evidence="5 6">
    <name type="scientific">Amazonocrinis nigriterrae CENA67</name>
    <dbReference type="NCBI Taxonomy" id="2794033"/>
    <lineage>
        <taxon>Bacteria</taxon>
        <taxon>Bacillati</taxon>
        <taxon>Cyanobacteriota</taxon>
        <taxon>Cyanophyceae</taxon>
        <taxon>Nostocales</taxon>
        <taxon>Nostocaceae</taxon>
        <taxon>Amazonocrinis</taxon>
        <taxon>Amazonocrinis nigriterrae</taxon>
    </lineage>
</organism>
<evidence type="ECO:0000313" key="6">
    <source>
        <dbReference type="Proteomes" id="UP000632766"/>
    </source>
</evidence>
<proteinExistence type="predicted"/>
<keyword evidence="6" id="KW-1185">Reference proteome</keyword>
<evidence type="ECO:0000256" key="2">
    <source>
        <dbReference type="ARBA" id="ARBA00022643"/>
    </source>
</evidence>
<keyword evidence="1" id="KW-0285">Flavoprotein</keyword>
<dbReference type="RefSeq" id="WP_198126328.1">
    <property type="nucleotide sequence ID" value="NZ_JAECZC010000044.1"/>
</dbReference>
<dbReference type="InterPro" id="IPR051814">
    <property type="entry name" value="NAD(P)H-dep_FMN_reductase"/>
</dbReference>
<evidence type="ECO:0000256" key="3">
    <source>
        <dbReference type="ARBA" id="ARBA00023002"/>
    </source>
</evidence>
<dbReference type="PANTHER" id="PTHR43408:SF1">
    <property type="entry name" value="FMN REDUCTASE (NADPH)"/>
    <property type="match status" value="1"/>
</dbReference>
<comment type="caution">
    <text evidence="5">The sequence shown here is derived from an EMBL/GenBank/DDBJ whole genome shotgun (WGS) entry which is preliminary data.</text>
</comment>
<accession>A0A8J7L9J0</accession>
<reference evidence="5 6" key="1">
    <citation type="journal article" date="2021" name="Int. J. Syst. Evol. Microbiol.">
        <title>Amazonocrinis nigriterrae gen. nov., sp. nov., Atlanticothrix silvestris gen. nov., sp. nov. and Dendronalium phyllosphericum gen. nov., sp. nov., nostocacean cyanobacteria from Brazilian environments.</title>
        <authorList>
            <person name="Alvarenga D.O."/>
            <person name="Andreote A.P.D."/>
            <person name="Branco L.H.Z."/>
            <person name="Delbaje E."/>
            <person name="Cruz R.B."/>
            <person name="Varani A.M."/>
            <person name="Fiore M.F."/>
        </authorList>
    </citation>
    <scope>NUCLEOTIDE SEQUENCE [LARGE SCALE GENOMIC DNA]</scope>
    <source>
        <strain evidence="5 6">CENA67</strain>
    </source>
</reference>
<name>A0A8J7L9J0_9NOST</name>
<gene>
    <name evidence="5" type="primary">ssuE</name>
    <name evidence="5" type="ORF">I8748_20260</name>
</gene>
<evidence type="ECO:0000259" key="4">
    <source>
        <dbReference type="Pfam" id="PF03358"/>
    </source>
</evidence>
<dbReference type="EC" id="1.5.1.38" evidence="5"/>
<protein>
    <submittedName>
        <fullName evidence="5">NADPH-dependent FMN reductase</fullName>
        <ecNumber evidence="5">1.5.1.38</ecNumber>
    </submittedName>
</protein>
<dbReference type="Gene3D" id="3.40.50.360">
    <property type="match status" value="1"/>
</dbReference>
<dbReference type="InterPro" id="IPR029039">
    <property type="entry name" value="Flavoprotein-like_sf"/>
</dbReference>
<evidence type="ECO:0000313" key="5">
    <source>
        <dbReference type="EMBL" id="MBH8564488.1"/>
    </source>
</evidence>
<dbReference type="AlphaFoldDB" id="A0A8J7L9J0"/>
<dbReference type="GO" id="GO:0052873">
    <property type="term" value="F:FMN reductase (NADPH) activity"/>
    <property type="evidence" value="ECO:0007669"/>
    <property type="project" value="UniProtKB-EC"/>
</dbReference>
<dbReference type="NCBIfam" id="TIGR03567">
    <property type="entry name" value="FMN_reduc_SsuE"/>
    <property type="match status" value="1"/>
</dbReference>
<feature type="domain" description="NADPH-dependent FMN reductase-like" evidence="4">
    <location>
        <begin position="3"/>
        <end position="144"/>
    </location>
</feature>
<evidence type="ECO:0000256" key="1">
    <source>
        <dbReference type="ARBA" id="ARBA00022630"/>
    </source>
</evidence>
<dbReference type="SUPFAM" id="SSF52218">
    <property type="entry name" value="Flavoproteins"/>
    <property type="match status" value="1"/>
</dbReference>
<dbReference type="InterPro" id="IPR005025">
    <property type="entry name" value="FMN_Rdtase-like_dom"/>
</dbReference>
<dbReference type="Pfam" id="PF03358">
    <property type="entry name" value="FMN_red"/>
    <property type="match status" value="1"/>
</dbReference>
<keyword evidence="2" id="KW-0288">FMN</keyword>
<dbReference type="PANTHER" id="PTHR43408">
    <property type="entry name" value="FMN REDUCTASE (NADPH)"/>
    <property type="match status" value="1"/>
</dbReference>
<keyword evidence="3 5" id="KW-0560">Oxidoreductase</keyword>
<dbReference type="Proteomes" id="UP000632766">
    <property type="component" value="Unassembled WGS sequence"/>
</dbReference>